<accession>A0A5J9U1W0</accession>
<dbReference type="Proteomes" id="UP000324897">
    <property type="component" value="Chromosome 7"/>
</dbReference>
<name>A0A5J9U1W0_9POAL</name>
<feature type="region of interest" description="Disordered" evidence="1">
    <location>
        <begin position="1"/>
        <end position="41"/>
    </location>
</feature>
<feature type="compositionally biased region" description="Basic residues" evidence="1">
    <location>
        <begin position="1"/>
        <end position="10"/>
    </location>
</feature>
<protein>
    <submittedName>
        <fullName evidence="2">Uncharacterized protein</fullName>
    </submittedName>
</protein>
<proteinExistence type="predicted"/>
<dbReference type="AlphaFoldDB" id="A0A5J9U1W0"/>
<dbReference type="Gramene" id="TVU17636">
    <property type="protein sequence ID" value="TVU17636"/>
    <property type="gene ID" value="EJB05_33684"/>
</dbReference>
<gene>
    <name evidence="2" type="ORF">EJB05_33684</name>
</gene>
<organism evidence="2 3">
    <name type="scientific">Eragrostis curvula</name>
    <name type="common">weeping love grass</name>
    <dbReference type="NCBI Taxonomy" id="38414"/>
    <lineage>
        <taxon>Eukaryota</taxon>
        <taxon>Viridiplantae</taxon>
        <taxon>Streptophyta</taxon>
        <taxon>Embryophyta</taxon>
        <taxon>Tracheophyta</taxon>
        <taxon>Spermatophyta</taxon>
        <taxon>Magnoliopsida</taxon>
        <taxon>Liliopsida</taxon>
        <taxon>Poales</taxon>
        <taxon>Poaceae</taxon>
        <taxon>PACMAD clade</taxon>
        <taxon>Chloridoideae</taxon>
        <taxon>Eragrostideae</taxon>
        <taxon>Eragrostidinae</taxon>
        <taxon>Eragrostis</taxon>
    </lineage>
</organism>
<sequence length="80" mass="8980">MEVVAHHSHPRQLNGAPPDLRRSSPASVLHLNSEHQSPEIKECQYKGHAKCKLDNDGVTNRSLGHEDTKYLEMIYSGAVY</sequence>
<dbReference type="EMBL" id="RWGY01000029">
    <property type="protein sequence ID" value="TVU17636.1"/>
    <property type="molecule type" value="Genomic_DNA"/>
</dbReference>
<evidence type="ECO:0000313" key="3">
    <source>
        <dbReference type="Proteomes" id="UP000324897"/>
    </source>
</evidence>
<feature type="compositionally biased region" description="Basic and acidic residues" evidence="1">
    <location>
        <begin position="32"/>
        <end position="41"/>
    </location>
</feature>
<evidence type="ECO:0000313" key="2">
    <source>
        <dbReference type="EMBL" id="TVU17636.1"/>
    </source>
</evidence>
<comment type="caution">
    <text evidence="2">The sequence shown here is derived from an EMBL/GenBank/DDBJ whole genome shotgun (WGS) entry which is preliminary data.</text>
</comment>
<dbReference type="OrthoDB" id="679956at2759"/>
<keyword evidence="3" id="KW-1185">Reference proteome</keyword>
<evidence type="ECO:0000256" key="1">
    <source>
        <dbReference type="SAM" id="MobiDB-lite"/>
    </source>
</evidence>
<reference evidence="2 3" key="1">
    <citation type="journal article" date="2019" name="Sci. Rep.">
        <title>A high-quality genome of Eragrostis curvula grass provides insights into Poaceae evolution and supports new strategies to enhance forage quality.</title>
        <authorList>
            <person name="Carballo J."/>
            <person name="Santos B.A.C.M."/>
            <person name="Zappacosta D."/>
            <person name="Garbus I."/>
            <person name="Selva J.P."/>
            <person name="Gallo C.A."/>
            <person name="Diaz A."/>
            <person name="Albertini E."/>
            <person name="Caccamo M."/>
            <person name="Echenique V."/>
        </authorList>
    </citation>
    <scope>NUCLEOTIDE SEQUENCE [LARGE SCALE GENOMIC DNA]</scope>
    <source>
        <strain evidence="3">cv. Victoria</strain>
        <tissue evidence="2">Leaf</tissue>
    </source>
</reference>